<keyword evidence="5 12" id="KW-0812">Transmembrane</keyword>
<accession>A0ABX1Z4R8</accession>
<evidence type="ECO:0000256" key="10">
    <source>
        <dbReference type="ARBA" id="ARBA00023012"/>
    </source>
</evidence>
<gene>
    <name evidence="14" type="ORF">GC102_21825</name>
</gene>
<keyword evidence="4" id="KW-0808">Transferase</keyword>
<dbReference type="InterPro" id="IPR003594">
    <property type="entry name" value="HATPase_dom"/>
</dbReference>
<comment type="subcellular location">
    <subcellularLocation>
        <location evidence="1">Cell membrane</location>
        <topology evidence="1">Multi-pass membrane protein</topology>
    </subcellularLocation>
</comment>
<evidence type="ECO:0000256" key="4">
    <source>
        <dbReference type="ARBA" id="ARBA00022679"/>
    </source>
</evidence>
<keyword evidence="3" id="KW-0597">Phosphoprotein</keyword>
<dbReference type="Gene3D" id="3.30.565.10">
    <property type="entry name" value="Histidine kinase-like ATPase, C-terminal domain"/>
    <property type="match status" value="1"/>
</dbReference>
<keyword evidence="15" id="KW-1185">Reference proteome</keyword>
<evidence type="ECO:0000256" key="6">
    <source>
        <dbReference type="ARBA" id="ARBA00022741"/>
    </source>
</evidence>
<evidence type="ECO:0000256" key="9">
    <source>
        <dbReference type="ARBA" id="ARBA00022989"/>
    </source>
</evidence>
<feature type="domain" description="HAMP" evidence="13">
    <location>
        <begin position="312"/>
        <end position="364"/>
    </location>
</feature>
<evidence type="ECO:0000313" key="15">
    <source>
        <dbReference type="Proteomes" id="UP000658690"/>
    </source>
</evidence>
<evidence type="ECO:0000259" key="13">
    <source>
        <dbReference type="PROSITE" id="PS50885"/>
    </source>
</evidence>
<keyword evidence="9 12" id="KW-1133">Transmembrane helix</keyword>
<protein>
    <recommendedName>
        <fullName evidence="13">HAMP domain-containing protein</fullName>
    </recommendedName>
</protein>
<evidence type="ECO:0000256" key="1">
    <source>
        <dbReference type="ARBA" id="ARBA00004651"/>
    </source>
</evidence>
<evidence type="ECO:0000256" key="8">
    <source>
        <dbReference type="ARBA" id="ARBA00022840"/>
    </source>
</evidence>
<dbReference type="InterPro" id="IPR036890">
    <property type="entry name" value="HATPase_C_sf"/>
</dbReference>
<organism evidence="14 15">
    <name type="scientific">Paenibacillus germinis</name>
    <dbReference type="NCBI Taxonomy" id="2654979"/>
    <lineage>
        <taxon>Bacteria</taxon>
        <taxon>Bacillati</taxon>
        <taxon>Bacillota</taxon>
        <taxon>Bacilli</taxon>
        <taxon>Bacillales</taxon>
        <taxon>Paenibacillaceae</taxon>
        <taxon>Paenibacillus</taxon>
    </lineage>
</organism>
<comment type="caution">
    <text evidence="14">The sequence shown here is derived from an EMBL/GenBank/DDBJ whole genome shotgun (WGS) entry which is preliminary data.</text>
</comment>
<keyword evidence="6" id="KW-0547">Nucleotide-binding</keyword>
<feature type="transmembrane region" description="Helical" evidence="12">
    <location>
        <begin position="30"/>
        <end position="54"/>
    </location>
</feature>
<evidence type="ECO:0000313" key="14">
    <source>
        <dbReference type="EMBL" id="NOU88375.1"/>
    </source>
</evidence>
<dbReference type="PROSITE" id="PS50885">
    <property type="entry name" value="HAMP"/>
    <property type="match status" value="1"/>
</dbReference>
<dbReference type="SUPFAM" id="SSF55874">
    <property type="entry name" value="ATPase domain of HSP90 chaperone/DNA topoisomerase II/histidine kinase"/>
    <property type="match status" value="1"/>
</dbReference>
<evidence type="ECO:0000256" key="7">
    <source>
        <dbReference type="ARBA" id="ARBA00022777"/>
    </source>
</evidence>
<keyword evidence="11 12" id="KW-0472">Membrane</keyword>
<keyword evidence="7" id="KW-0418">Kinase</keyword>
<dbReference type="Pfam" id="PF02518">
    <property type="entry name" value="HATPase_c"/>
    <property type="match status" value="1"/>
</dbReference>
<dbReference type="Pfam" id="PF06580">
    <property type="entry name" value="His_kinase"/>
    <property type="match status" value="1"/>
</dbReference>
<evidence type="ECO:0000256" key="12">
    <source>
        <dbReference type="SAM" id="Phobius"/>
    </source>
</evidence>
<evidence type="ECO:0000256" key="11">
    <source>
        <dbReference type="ARBA" id="ARBA00023136"/>
    </source>
</evidence>
<keyword evidence="8" id="KW-0067">ATP-binding</keyword>
<dbReference type="PANTHER" id="PTHR34220">
    <property type="entry name" value="SENSOR HISTIDINE KINASE YPDA"/>
    <property type="match status" value="1"/>
</dbReference>
<evidence type="ECO:0000256" key="5">
    <source>
        <dbReference type="ARBA" id="ARBA00022692"/>
    </source>
</evidence>
<proteinExistence type="predicted"/>
<dbReference type="Gene3D" id="6.10.340.10">
    <property type="match status" value="1"/>
</dbReference>
<keyword evidence="2" id="KW-1003">Cell membrane</keyword>
<evidence type="ECO:0000256" key="3">
    <source>
        <dbReference type="ARBA" id="ARBA00022553"/>
    </source>
</evidence>
<name>A0ABX1Z4R8_9BACL</name>
<reference evidence="14 15" key="1">
    <citation type="submission" date="2019-10" db="EMBL/GenBank/DDBJ databases">
        <title>Description of Paenibacillus choica sp. nov.</title>
        <authorList>
            <person name="Carlier A."/>
            <person name="Qi S."/>
        </authorList>
    </citation>
    <scope>NUCLEOTIDE SEQUENCE [LARGE SCALE GENOMIC DNA]</scope>
    <source>
        <strain evidence="14 15">LMG 31460</strain>
    </source>
</reference>
<evidence type="ECO:0000256" key="2">
    <source>
        <dbReference type="ARBA" id="ARBA00022475"/>
    </source>
</evidence>
<dbReference type="Proteomes" id="UP000658690">
    <property type="component" value="Unassembled WGS sequence"/>
</dbReference>
<sequence length="588" mass="66749">MQRTIDTIEYKGEEMSKKFRHYREGIRKSFVIYAIIPVVIITLASYLLSFSSLYRTIVSRNYKYNVQIADTIGNIIGTYQNQADHLSKDGGMQDYLELNFSNSKLYSSFYDFVNKMETKGNFFVFDDKLKPLIQSSDHIPEYAQGEADFMWGPIRRMLDMPEKVILARQPAFTADSPSLTVGKAIVIKGRVAGYITFDFNKRDLVNLISKNFSTSVVITDKFGYVIACTNELLVNELGKIDVNFRDKSGVVESKDDSQYVTRTEILDAEISIYTLTSIGYFRSMLILTGVLLSLLFGMLTLTTYLSARKIADSKTKVIDDIIRAIEHVQNGNLETQLKVNTNDEFQVFAEAYNQMLGDIKNLIEANKEKARQNVLSEIKQLESQFNPHFLFNTLETIRYMVKMNPSSASTMIVVLSNLLRYSINNTITEVNLGDDVEYTKNYLFIQKYRFGNKFDYEIHVDEAALDCIVPKLIVQPIIENAIMHGFANRQSLTVQIKAAISEDTLVVIINDDGEGMEPIVLQKIRHILDGNINNSSHIGLYNVHRRVQLIYGEKYGVDLSSEHHGGTVVKITLPVSRGGSERAEGSHR</sequence>
<keyword evidence="10" id="KW-0902">Two-component regulatory system</keyword>
<dbReference type="InterPro" id="IPR003660">
    <property type="entry name" value="HAMP_dom"/>
</dbReference>
<dbReference type="InterPro" id="IPR010559">
    <property type="entry name" value="Sig_transdc_His_kin_internal"/>
</dbReference>
<dbReference type="InterPro" id="IPR050640">
    <property type="entry name" value="Bact_2-comp_sensor_kinase"/>
</dbReference>
<dbReference type="PANTHER" id="PTHR34220:SF11">
    <property type="entry name" value="SENSOR PROTEIN KINASE HPTS"/>
    <property type="match status" value="1"/>
</dbReference>
<feature type="transmembrane region" description="Helical" evidence="12">
    <location>
        <begin position="284"/>
        <end position="307"/>
    </location>
</feature>
<dbReference type="SMART" id="SM00304">
    <property type="entry name" value="HAMP"/>
    <property type="match status" value="1"/>
</dbReference>
<dbReference type="EMBL" id="WHOC01000113">
    <property type="protein sequence ID" value="NOU88375.1"/>
    <property type="molecule type" value="Genomic_DNA"/>
</dbReference>
<dbReference type="CDD" id="cd06225">
    <property type="entry name" value="HAMP"/>
    <property type="match status" value="1"/>
</dbReference>
<dbReference type="SUPFAM" id="SSF158472">
    <property type="entry name" value="HAMP domain-like"/>
    <property type="match status" value="1"/>
</dbReference>